<dbReference type="Proteomes" id="UP000503003">
    <property type="component" value="Chromosome 1"/>
</dbReference>
<gene>
    <name evidence="3" type="ORF">G5S32_12490</name>
</gene>
<keyword evidence="4" id="KW-1185">Reference proteome</keyword>
<dbReference type="Gene3D" id="3.40.50.80">
    <property type="entry name" value="Nucleotide-binding domain of ferredoxin-NADP reductase (FNR) module"/>
    <property type="match status" value="1"/>
</dbReference>
<dbReference type="InterPro" id="IPR007037">
    <property type="entry name" value="SIP_rossman_dom"/>
</dbReference>
<dbReference type="InterPro" id="IPR039261">
    <property type="entry name" value="FNR_nucleotide-bd"/>
</dbReference>
<dbReference type="Gene3D" id="2.40.30.10">
    <property type="entry name" value="Translation factors"/>
    <property type="match status" value="1"/>
</dbReference>
<proteinExistence type="inferred from homology"/>
<protein>
    <submittedName>
        <fullName evidence="3">Siderophore-interacting protein</fullName>
    </submittedName>
</protein>
<accession>A0A6G7CL07</accession>
<dbReference type="InterPro" id="IPR017927">
    <property type="entry name" value="FAD-bd_FR_type"/>
</dbReference>
<dbReference type="InterPro" id="IPR017938">
    <property type="entry name" value="Riboflavin_synthase-like_b-brl"/>
</dbReference>
<dbReference type="GO" id="GO:0016491">
    <property type="term" value="F:oxidoreductase activity"/>
    <property type="evidence" value="ECO:0007669"/>
    <property type="project" value="InterPro"/>
</dbReference>
<comment type="similarity">
    <text evidence="1">Belongs to the SIP oxidoreductase family.</text>
</comment>
<dbReference type="InterPro" id="IPR039374">
    <property type="entry name" value="SIP_fam"/>
</dbReference>
<dbReference type="Pfam" id="PF04954">
    <property type="entry name" value="SIP"/>
    <property type="match status" value="1"/>
</dbReference>
<organism evidence="3 4">
    <name type="scientific">Vibrio ziniensis</name>
    <dbReference type="NCBI Taxonomy" id="2711221"/>
    <lineage>
        <taxon>Bacteria</taxon>
        <taxon>Pseudomonadati</taxon>
        <taxon>Pseudomonadota</taxon>
        <taxon>Gammaproteobacteria</taxon>
        <taxon>Vibrionales</taxon>
        <taxon>Vibrionaceae</taxon>
        <taxon>Vibrio</taxon>
    </lineage>
</organism>
<reference evidence="3 4" key="1">
    <citation type="submission" date="2020-02" db="EMBL/GenBank/DDBJ databases">
        <title>A complete genome of a marine bacterium Vibrio sp. ZWAL4003 isolated from the mangrove sediment with the ability to degrade polysaccharides.</title>
        <authorList>
            <person name="Wu J."/>
            <person name="Qu W."/>
            <person name="Zeng R."/>
        </authorList>
    </citation>
    <scope>NUCLEOTIDE SEQUENCE [LARGE SCALE GENOMIC DNA]</scope>
    <source>
        <strain evidence="3 4">ZWAL4003</strain>
    </source>
</reference>
<dbReference type="Pfam" id="PF08021">
    <property type="entry name" value="FAD_binding_9"/>
    <property type="match status" value="1"/>
</dbReference>
<dbReference type="InterPro" id="IPR013113">
    <property type="entry name" value="SIP_FAD-bd"/>
</dbReference>
<evidence type="ECO:0000259" key="2">
    <source>
        <dbReference type="PROSITE" id="PS51384"/>
    </source>
</evidence>
<feature type="domain" description="FAD-binding FR-type" evidence="2">
    <location>
        <begin position="8"/>
        <end position="132"/>
    </location>
</feature>
<dbReference type="KEGG" id="vzi:G5S32_12490"/>
<dbReference type="AlphaFoldDB" id="A0A6G7CL07"/>
<evidence type="ECO:0000313" key="3">
    <source>
        <dbReference type="EMBL" id="QIH42750.1"/>
    </source>
</evidence>
<evidence type="ECO:0000313" key="4">
    <source>
        <dbReference type="Proteomes" id="UP000503003"/>
    </source>
</evidence>
<name>A0A6G7CL07_9VIBR</name>
<dbReference type="RefSeq" id="WP_165312305.1">
    <property type="nucleotide sequence ID" value="NZ_CP049331.1"/>
</dbReference>
<evidence type="ECO:0000256" key="1">
    <source>
        <dbReference type="ARBA" id="ARBA00035644"/>
    </source>
</evidence>
<dbReference type="PROSITE" id="PS51384">
    <property type="entry name" value="FAD_FR"/>
    <property type="match status" value="1"/>
</dbReference>
<dbReference type="CDD" id="cd06193">
    <property type="entry name" value="siderophore_interacting"/>
    <property type="match status" value="1"/>
</dbReference>
<dbReference type="PANTHER" id="PTHR30157">
    <property type="entry name" value="FERRIC REDUCTASE, NADPH-DEPENDENT"/>
    <property type="match status" value="1"/>
</dbReference>
<dbReference type="PANTHER" id="PTHR30157:SF0">
    <property type="entry name" value="NADPH-DEPENDENT FERRIC-CHELATE REDUCTASE"/>
    <property type="match status" value="1"/>
</dbReference>
<dbReference type="SUPFAM" id="SSF63380">
    <property type="entry name" value="Riboflavin synthase domain-like"/>
    <property type="match status" value="1"/>
</dbReference>
<sequence length="272" mass="30596">MSEQVIYPIKAKLIVCKRKQYITPHLIRVTFSGDELVGFPETRNGAHIKVFFPNQESGILQLPVRYEDRVEFPEHKPVPRAYSVRKYHPETNELDIDFVAHGEDSIGSGWAIAAKEGDELGLIGPAGPDPLLQTSDWHILAGDLTAVPAISAILEDMHEDAKGAVFIEVESFDDVHEIKRPAGVSLTWLKIDDEQGSLVLVDAIKTTGQPEIDCSVSAFIAGENRSVINCRKYLAETYKLAKKDLYAIPYWKRGNTEEAYHEERHRIMDEQN</sequence>
<dbReference type="EMBL" id="CP049331">
    <property type="protein sequence ID" value="QIH42750.1"/>
    <property type="molecule type" value="Genomic_DNA"/>
</dbReference>